<dbReference type="InterPro" id="IPR009078">
    <property type="entry name" value="Ferritin-like_SF"/>
</dbReference>
<name>A0A150TQI7_SORCE</name>
<sequence length="251" mass="27265">MRPTPTDAAIDFAALDPGALPPALVEQARLVWADRVRTEYQSIQIATRFLGEALAAGEPLDVSRAVAETIDEEIRHAELCGRMCAALGGRAPAPRDVAAPLADLREVPLDERVLASAISLFLIAEAFSVGYLLDLEARADHPVTRAVLAAIAGDEAEHEAFGPELVARKLRDLPPAKRAAWRGFTGRLVRGHLDRAEQVLARVPAEDRSLDRWPEPERATLGLLGEVRLALLCQRTYEERLAPALEKLGLG</sequence>
<accession>A0A150TQI7</accession>
<dbReference type="AlphaFoldDB" id="A0A150TQI7"/>
<dbReference type="Proteomes" id="UP000075502">
    <property type="component" value="Unassembled WGS sequence"/>
</dbReference>
<comment type="caution">
    <text evidence="1">The sequence shown here is derived from an EMBL/GenBank/DDBJ whole genome shotgun (WGS) entry which is preliminary data.</text>
</comment>
<evidence type="ECO:0008006" key="3">
    <source>
        <dbReference type="Google" id="ProtNLM"/>
    </source>
</evidence>
<protein>
    <recommendedName>
        <fullName evidence="3">Ferritin</fullName>
    </recommendedName>
</protein>
<evidence type="ECO:0000313" key="2">
    <source>
        <dbReference type="Proteomes" id="UP000075502"/>
    </source>
</evidence>
<dbReference type="SUPFAM" id="SSF47240">
    <property type="entry name" value="Ferritin-like"/>
    <property type="match status" value="1"/>
</dbReference>
<dbReference type="Gene3D" id="1.10.620.20">
    <property type="entry name" value="Ribonucleotide Reductase, subunit A"/>
    <property type="match status" value="1"/>
</dbReference>
<gene>
    <name evidence="1" type="ORF">BE21_32360</name>
</gene>
<organism evidence="1 2">
    <name type="scientific">Sorangium cellulosum</name>
    <name type="common">Polyangium cellulosum</name>
    <dbReference type="NCBI Taxonomy" id="56"/>
    <lineage>
        <taxon>Bacteria</taxon>
        <taxon>Pseudomonadati</taxon>
        <taxon>Myxococcota</taxon>
        <taxon>Polyangia</taxon>
        <taxon>Polyangiales</taxon>
        <taxon>Polyangiaceae</taxon>
        <taxon>Sorangium</taxon>
    </lineage>
</organism>
<proteinExistence type="predicted"/>
<dbReference type="CDD" id="cd00657">
    <property type="entry name" value="Ferritin_like"/>
    <property type="match status" value="1"/>
</dbReference>
<dbReference type="InterPro" id="IPR012348">
    <property type="entry name" value="RNR-like"/>
</dbReference>
<evidence type="ECO:0000313" key="1">
    <source>
        <dbReference type="EMBL" id="KYG06857.1"/>
    </source>
</evidence>
<dbReference type="GO" id="GO:0016491">
    <property type="term" value="F:oxidoreductase activity"/>
    <property type="evidence" value="ECO:0007669"/>
    <property type="project" value="InterPro"/>
</dbReference>
<dbReference type="EMBL" id="JEME01001542">
    <property type="protein sequence ID" value="KYG06857.1"/>
    <property type="molecule type" value="Genomic_DNA"/>
</dbReference>
<reference evidence="1 2" key="1">
    <citation type="submission" date="2014-02" db="EMBL/GenBank/DDBJ databases">
        <title>The small core and large imbalanced accessory genome model reveals a collaborative survival strategy of Sorangium cellulosum strains in nature.</title>
        <authorList>
            <person name="Han K."/>
            <person name="Peng R."/>
            <person name="Blom J."/>
            <person name="Li Y.-Z."/>
        </authorList>
    </citation>
    <scope>NUCLEOTIDE SEQUENCE [LARGE SCALE GENOMIC DNA]</scope>
    <source>
        <strain evidence="1 2">So0007-03</strain>
    </source>
</reference>